<dbReference type="PROSITE" id="PS50011">
    <property type="entry name" value="PROTEIN_KINASE_DOM"/>
    <property type="match status" value="1"/>
</dbReference>
<dbReference type="Pfam" id="PF00069">
    <property type="entry name" value="Pkinase"/>
    <property type="match status" value="1"/>
</dbReference>
<proteinExistence type="predicted"/>
<dbReference type="Gene3D" id="1.10.510.10">
    <property type="entry name" value="Transferase(Phosphotransferase) domain 1"/>
    <property type="match status" value="1"/>
</dbReference>
<dbReference type="Proteomes" id="UP000663841">
    <property type="component" value="Unassembled WGS sequence"/>
</dbReference>
<dbReference type="GO" id="GO:0005524">
    <property type="term" value="F:ATP binding"/>
    <property type="evidence" value="ECO:0007669"/>
    <property type="project" value="InterPro"/>
</dbReference>
<dbReference type="EMBL" id="CAJMWW010000009">
    <property type="protein sequence ID" value="CAE6396743.1"/>
    <property type="molecule type" value="Genomic_DNA"/>
</dbReference>
<dbReference type="PANTHER" id="PTHR24359:SF1">
    <property type="entry name" value="INHIBITOR OF NUCLEAR FACTOR KAPPA-B KINASE EPSILON SUBUNIT HOMOLOG 1-RELATED"/>
    <property type="match status" value="1"/>
</dbReference>
<dbReference type="PANTHER" id="PTHR24359">
    <property type="entry name" value="SERINE/THREONINE-PROTEIN KINASE SBK1"/>
    <property type="match status" value="1"/>
</dbReference>
<dbReference type="InterPro" id="IPR011009">
    <property type="entry name" value="Kinase-like_dom_sf"/>
</dbReference>
<organism evidence="2 3">
    <name type="scientific">Rhizoctonia solani</name>
    <dbReference type="NCBI Taxonomy" id="456999"/>
    <lineage>
        <taxon>Eukaryota</taxon>
        <taxon>Fungi</taxon>
        <taxon>Dikarya</taxon>
        <taxon>Basidiomycota</taxon>
        <taxon>Agaricomycotina</taxon>
        <taxon>Agaricomycetes</taxon>
        <taxon>Cantharellales</taxon>
        <taxon>Ceratobasidiaceae</taxon>
        <taxon>Rhizoctonia</taxon>
    </lineage>
</organism>
<sequence length="144" mass="16631">MSDDKQVLKLADFGNASPVHEQWSLQFTRNKNNLVVTIRWTAPEIMCDDTMMQGHTYSSDVYSLGMTILEIATGKIPFFGHTDRAVCFKLLSKQYLARPEQYFPLEDAKSDRLWSLMVRCWDYDAKNRPSASEVRDELESISKL</sequence>
<evidence type="ECO:0000313" key="2">
    <source>
        <dbReference type="EMBL" id="CAE6396743.1"/>
    </source>
</evidence>
<gene>
    <name evidence="2" type="ORF">RDB_LOCUS3121</name>
</gene>
<comment type="caution">
    <text evidence="2">The sequence shown here is derived from an EMBL/GenBank/DDBJ whole genome shotgun (WGS) entry which is preliminary data.</text>
</comment>
<reference evidence="2" key="1">
    <citation type="submission" date="2021-01" db="EMBL/GenBank/DDBJ databases">
        <authorList>
            <person name="Kaushik A."/>
        </authorList>
    </citation>
    <scope>NUCLEOTIDE SEQUENCE</scope>
    <source>
        <strain evidence="2">AG3-T5</strain>
    </source>
</reference>
<evidence type="ECO:0000259" key="1">
    <source>
        <dbReference type="PROSITE" id="PS50011"/>
    </source>
</evidence>
<dbReference type="GO" id="GO:0004674">
    <property type="term" value="F:protein serine/threonine kinase activity"/>
    <property type="evidence" value="ECO:0007669"/>
    <property type="project" value="TreeGrafter"/>
</dbReference>
<protein>
    <recommendedName>
        <fullName evidence="1">Protein kinase domain-containing protein</fullName>
    </recommendedName>
</protein>
<evidence type="ECO:0000313" key="3">
    <source>
        <dbReference type="Proteomes" id="UP000663841"/>
    </source>
</evidence>
<name>A0A8H2WRU3_9AGAM</name>
<dbReference type="AlphaFoldDB" id="A0A8H2WRU3"/>
<feature type="domain" description="Protein kinase" evidence="1">
    <location>
        <begin position="1"/>
        <end position="141"/>
    </location>
</feature>
<dbReference type="InterPro" id="IPR000719">
    <property type="entry name" value="Prot_kinase_dom"/>
</dbReference>
<dbReference type="SUPFAM" id="SSF56112">
    <property type="entry name" value="Protein kinase-like (PK-like)"/>
    <property type="match status" value="1"/>
</dbReference>
<accession>A0A8H2WRU3</accession>